<feature type="signal peptide" evidence="1">
    <location>
        <begin position="1"/>
        <end position="23"/>
    </location>
</feature>
<comment type="caution">
    <text evidence="3">The sequence shown here is derived from an EMBL/GenBank/DDBJ whole genome shotgun (WGS) entry which is preliminary data.</text>
</comment>
<keyword evidence="1" id="KW-0732">Signal</keyword>
<keyword evidence="4" id="KW-1185">Reference proteome</keyword>
<evidence type="ECO:0000313" key="4">
    <source>
        <dbReference type="Proteomes" id="UP001549321"/>
    </source>
</evidence>
<proteinExistence type="predicted"/>
<accession>A0ABV2QWS5</accession>
<reference evidence="3 4" key="1">
    <citation type="submission" date="2024-06" db="EMBL/GenBank/DDBJ databases">
        <title>Sorghum-associated microbial communities from plants grown in Nebraska, USA.</title>
        <authorList>
            <person name="Schachtman D."/>
        </authorList>
    </citation>
    <scope>NUCLEOTIDE SEQUENCE [LARGE SCALE GENOMIC DNA]</scope>
    <source>
        <strain evidence="3 4">3207</strain>
    </source>
</reference>
<protein>
    <submittedName>
        <fullName evidence="3">Iron complex transport system substrate-binding protein</fullName>
    </submittedName>
</protein>
<dbReference type="InterPro" id="IPR050902">
    <property type="entry name" value="ABC_Transporter_SBP"/>
</dbReference>
<evidence type="ECO:0000313" key="3">
    <source>
        <dbReference type="EMBL" id="MET4632845.1"/>
    </source>
</evidence>
<name>A0ABV2QWS5_9HYPH</name>
<dbReference type="Pfam" id="PF01497">
    <property type="entry name" value="Peripla_BP_2"/>
    <property type="match status" value="1"/>
</dbReference>
<sequence>MRAWVNRFGLIVAAWALAGPALAESLSAAAPKRIVSINACADQLLLALADPAQIAALSLYATDPAYSYLAEQAKAFPHDAGAAETVIQRDPDLVLAGRFTKRETRSMLKRLGFKVVELDTVKSIDDSIAQIRDVAALLGHPERGKALIDRIEAARAKAAAGVPAGAHPPTVAVYQRRGYVTGQNTLTGELLRLAGFADMGGKLAGKTGGFVPLERIVTDKPELLVVADAQTVAADQGSALLAHPALRELYPPERRIALPGRLTICAGPSLPEAIETLAAERAKLGGS</sequence>
<feature type="chain" id="PRO_5047261882" evidence="1">
    <location>
        <begin position="24"/>
        <end position="287"/>
    </location>
</feature>
<dbReference type="PROSITE" id="PS50983">
    <property type="entry name" value="FE_B12_PBP"/>
    <property type="match status" value="1"/>
</dbReference>
<dbReference type="RefSeq" id="WP_354548881.1">
    <property type="nucleotide sequence ID" value="NZ_JBEPSM010000001.1"/>
</dbReference>
<dbReference type="Proteomes" id="UP001549321">
    <property type="component" value="Unassembled WGS sequence"/>
</dbReference>
<dbReference type="InterPro" id="IPR002491">
    <property type="entry name" value="ABC_transptr_periplasmic_BD"/>
</dbReference>
<evidence type="ECO:0000256" key="1">
    <source>
        <dbReference type="SAM" id="SignalP"/>
    </source>
</evidence>
<dbReference type="PANTHER" id="PTHR30535">
    <property type="entry name" value="VITAMIN B12-BINDING PROTEIN"/>
    <property type="match status" value="1"/>
</dbReference>
<organism evidence="3 4">
    <name type="scientific">Kaistia defluvii</name>
    <dbReference type="NCBI Taxonomy" id="410841"/>
    <lineage>
        <taxon>Bacteria</taxon>
        <taxon>Pseudomonadati</taxon>
        <taxon>Pseudomonadota</taxon>
        <taxon>Alphaproteobacteria</taxon>
        <taxon>Hyphomicrobiales</taxon>
        <taxon>Kaistiaceae</taxon>
        <taxon>Kaistia</taxon>
    </lineage>
</organism>
<evidence type="ECO:0000259" key="2">
    <source>
        <dbReference type="PROSITE" id="PS50983"/>
    </source>
</evidence>
<gene>
    <name evidence="3" type="ORF">ABIE08_000758</name>
</gene>
<dbReference type="Gene3D" id="3.40.50.1980">
    <property type="entry name" value="Nitrogenase molybdenum iron protein domain"/>
    <property type="match status" value="2"/>
</dbReference>
<dbReference type="SUPFAM" id="SSF53807">
    <property type="entry name" value="Helical backbone' metal receptor"/>
    <property type="match status" value="1"/>
</dbReference>
<feature type="domain" description="Fe/B12 periplasmic-binding" evidence="2">
    <location>
        <begin position="33"/>
        <end position="287"/>
    </location>
</feature>
<dbReference type="EMBL" id="JBEPSM010000001">
    <property type="protein sequence ID" value="MET4632845.1"/>
    <property type="molecule type" value="Genomic_DNA"/>
</dbReference>
<dbReference type="PANTHER" id="PTHR30535:SF34">
    <property type="entry name" value="MOLYBDATE-BINDING PROTEIN MOLA"/>
    <property type="match status" value="1"/>
</dbReference>